<dbReference type="Proteomes" id="UP000002164">
    <property type="component" value="Chromosome"/>
</dbReference>
<feature type="transmembrane region" description="Helical" evidence="3">
    <location>
        <begin position="77"/>
        <end position="95"/>
    </location>
</feature>
<dbReference type="EnsemblBacteria" id="ACA42172">
    <property type="protein sequence ID" value="ACA42172"/>
    <property type="gene ID" value="Bsph_4728"/>
</dbReference>
<dbReference type="InterPro" id="IPR025875">
    <property type="entry name" value="Leu-rich_rpt_4"/>
</dbReference>
<dbReference type="Gene3D" id="2.20.28.30">
    <property type="entry name" value="RNA polymerase ii, chain L"/>
    <property type="match status" value="1"/>
</dbReference>
<dbReference type="SUPFAM" id="SSF63393">
    <property type="entry name" value="RNA polymerase subunits"/>
    <property type="match status" value="1"/>
</dbReference>
<dbReference type="HOGENOM" id="CLU_436047_0_0_9"/>
<dbReference type="AlphaFoldDB" id="B1HNV9"/>
<evidence type="ECO:0000313" key="5">
    <source>
        <dbReference type="Proteomes" id="UP000002164"/>
    </source>
</evidence>
<dbReference type="EMBL" id="CP000817">
    <property type="protein sequence ID" value="ACA42172.1"/>
    <property type="molecule type" value="Genomic_DNA"/>
</dbReference>
<keyword evidence="3" id="KW-0812">Transmembrane</keyword>
<accession>B1HNV9</accession>
<keyword evidence="1" id="KW-0433">Leucine-rich repeat</keyword>
<dbReference type="Pfam" id="PF12799">
    <property type="entry name" value="LRR_4"/>
    <property type="match status" value="1"/>
</dbReference>
<keyword evidence="2" id="KW-0677">Repeat</keyword>
<proteinExistence type="predicted"/>
<dbReference type="KEGG" id="lsp:Bsph_4728"/>
<reference evidence="4 5" key="1">
    <citation type="journal article" date="2008" name="J. Bacteriol.">
        <title>Complete genome sequence of the mosquitocidal bacterium Bacillus sphaericus C3-41 and comparison with those of closely related Bacillus species.</title>
        <authorList>
            <person name="Hu X."/>
            <person name="Fan W."/>
            <person name="Han B."/>
            <person name="Liu H."/>
            <person name="Zheng D."/>
            <person name="Li Q."/>
            <person name="Dong W."/>
            <person name="Yan J."/>
            <person name="Gao M."/>
            <person name="Berry C."/>
            <person name="Yuan Z."/>
        </authorList>
    </citation>
    <scope>NUCLEOTIDE SEQUENCE [LARGE SCALE GENOMIC DNA]</scope>
    <source>
        <strain evidence="4 5">C3-41</strain>
    </source>
</reference>
<dbReference type="Gene3D" id="3.80.10.10">
    <property type="entry name" value="Ribonuclease Inhibitor"/>
    <property type="match status" value="2"/>
</dbReference>
<protein>
    <submittedName>
        <fullName evidence="4">Internalin-I</fullName>
    </submittedName>
</protein>
<evidence type="ECO:0000256" key="3">
    <source>
        <dbReference type="SAM" id="Phobius"/>
    </source>
</evidence>
<dbReference type="PANTHER" id="PTHR18849:SF0">
    <property type="entry name" value="CILIA- AND FLAGELLA-ASSOCIATED PROTEIN 410-RELATED"/>
    <property type="match status" value="1"/>
</dbReference>
<dbReference type="InterPro" id="IPR029040">
    <property type="entry name" value="RPABC4/Spt4"/>
</dbReference>
<evidence type="ECO:0000256" key="1">
    <source>
        <dbReference type="ARBA" id="ARBA00022614"/>
    </source>
</evidence>
<dbReference type="PANTHER" id="PTHR18849">
    <property type="entry name" value="LEUCINE RICH REPEAT PROTEIN"/>
    <property type="match status" value="1"/>
</dbReference>
<dbReference type="SUPFAM" id="SSF52058">
    <property type="entry name" value="L domain-like"/>
    <property type="match status" value="2"/>
</dbReference>
<sequence length="634" mass="72321">MEIEQGGGLPVEFVTLHCPNCNGKIEFKEGQSFKCPYCDTEIMLKENKVYYVDQTINNYYGTTAPHTTIRPKTNLKALLLIPIVFLCIFFAYLLLTNNQKEEGNYGVTSVRTIPESEVLLHFLKDVFEKGEVMPSKEEIASIRYLAAYFSEEQWHFDYSLDDPFTNKEAEIVTYTIQDKLLNTQKIEQKDFEAFTGLTVLKLMNDYEISQSEKVSFRHLKNLKSYTGSFNESFSKIAEYFSDKSMVSELSIQIRNNNELALLLEFPNLQSLEISYMTEEVTDFQLLNKLPLKSLSLKFTNDLNWLSSLTNLESLTIDISEATDFSSFYSLNQLQKLKLTSVRNLKTLDFIQNMPNLQSLDLEYMNIANLEKLRNKSSLTKLRLSSPGQLELLDIVNSLTSLTELTVTDYYGDTSPIVAPHLKKAEITGSFIPKLEAPSLKDLTVYISGKDSTLNGAELLKYPMLEQLTAKEYGVFTEISSLNGLPNLQTLHLDETFFDEETSELFNLKHVKTLNCSKCNFQFNSEHPLTNNVLLHLTLNDVSMRVGNGDWVHEDDKVMPFFAGFSALRSFTLQDSSLQSLNFMESWQQIEVLHLENNAISNIEPLVNLPNLKKLYILGNPVQNQSALDKGIVIY</sequence>
<evidence type="ECO:0000256" key="2">
    <source>
        <dbReference type="ARBA" id="ARBA00022737"/>
    </source>
</evidence>
<dbReference type="InterPro" id="IPR032675">
    <property type="entry name" value="LRR_dom_sf"/>
</dbReference>
<name>B1HNV9_LYSSC</name>
<keyword evidence="3" id="KW-1133">Transmembrane helix</keyword>
<dbReference type="PROSITE" id="PS51450">
    <property type="entry name" value="LRR"/>
    <property type="match status" value="1"/>
</dbReference>
<dbReference type="InterPro" id="IPR001611">
    <property type="entry name" value="Leu-rich_rpt"/>
</dbReference>
<organism evidence="4 5">
    <name type="scientific">Lysinibacillus sphaericus (strain C3-41)</name>
    <dbReference type="NCBI Taxonomy" id="444177"/>
    <lineage>
        <taxon>Bacteria</taxon>
        <taxon>Bacillati</taxon>
        <taxon>Bacillota</taxon>
        <taxon>Bacilli</taxon>
        <taxon>Bacillales</taxon>
        <taxon>Bacillaceae</taxon>
        <taxon>Lysinibacillus</taxon>
    </lineage>
</organism>
<evidence type="ECO:0000313" key="4">
    <source>
        <dbReference type="EMBL" id="ACA42172.1"/>
    </source>
</evidence>
<keyword evidence="3" id="KW-0472">Membrane</keyword>
<gene>
    <name evidence="4" type="ordered locus">Bsph_4728</name>
</gene>